<dbReference type="Pfam" id="PF01663">
    <property type="entry name" value="Phosphodiest"/>
    <property type="match status" value="1"/>
</dbReference>
<dbReference type="Gene3D" id="3.40.720.10">
    <property type="entry name" value="Alkaline Phosphatase, subunit A"/>
    <property type="match status" value="1"/>
</dbReference>
<dbReference type="PROSITE" id="PS51318">
    <property type="entry name" value="TAT"/>
    <property type="match status" value="1"/>
</dbReference>
<name>A0A1G6ZC77_9ACTN</name>
<organism evidence="1 2">
    <name type="scientific">Nocardioides lianchengensis</name>
    <dbReference type="NCBI Taxonomy" id="1045774"/>
    <lineage>
        <taxon>Bacteria</taxon>
        <taxon>Bacillati</taxon>
        <taxon>Actinomycetota</taxon>
        <taxon>Actinomycetes</taxon>
        <taxon>Propionibacteriales</taxon>
        <taxon>Nocardioidaceae</taxon>
        <taxon>Nocardioides</taxon>
    </lineage>
</organism>
<dbReference type="PANTHER" id="PTHR10151:SF120">
    <property type="entry name" value="BIS(5'-ADENOSYL)-TRIPHOSPHATASE"/>
    <property type="match status" value="1"/>
</dbReference>
<dbReference type="RefSeq" id="WP_090860296.1">
    <property type="nucleotide sequence ID" value="NZ_FMZM01000013.1"/>
</dbReference>
<protein>
    <submittedName>
        <fullName evidence="1">Predicted pyrophosphatase or phosphodiesterase, AlkP superfamily</fullName>
    </submittedName>
</protein>
<dbReference type="OrthoDB" id="9771966at2"/>
<accession>A0A1G6ZC77</accession>
<proteinExistence type="predicted"/>
<dbReference type="Proteomes" id="UP000199034">
    <property type="component" value="Unassembled WGS sequence"/>
</dbReference>
<dbReference type="STRING" id="1045774.SAMN05421872_11387"/>
<dbReference type="GO" id="GO:0016787">
    <property type="term" value="F:hydrolase activity"/>
    <property type="evidence" value="ECO:0007669"/>
    <property type="project" value="UniProtKB-ARBA"/>
</dbReference>
<dbReference type="PANTHER" id="PTHR10151">
    <property type="entry name" value="ECTONUCLEOTIDE PYROPHOSPHATASE/PHOSPHODIESTERASE"/>
    <property type="match status" value="1"/>
</dbReference>
<dbReference type="SUPFAM" id="SSF53649">
    <property type="entry name" value="Alkaline phosphatase-like"/>
    <property type="match status" value="1"/>
</dbReference>
<reference evidence="1 2" key="1">
    <citation type="submission" date="2016-10" db="EMBL/GenBank/DDBJ databases">
        <authorList>
            <person name="de Groot N.N."/>
        </authorList>
    </citation>
    <scope>NUCLEOTIDE SEQUENCE [LARGE SCALE GENOMIC DNA]</scope>
    <source>
        <strain evidence="1 2">CGMCC 4.6858</strain>
    </source>
</reference>
<dbReference type="AlphaFoldDB" id="A0A1G6ZC77"/>
<sequence>MCRDGTPGAFERGLAEVRTGRRTLLQAGGAGLVFSAVAGLPEVAEAAVRAGRRAYVLVIDGCRPDEIDSGLTPNLRALRDGGLRFPRASAMPIAETIPNHVMMMTGVRPDRSGVPANAVYDRRERAVRDLDRASDIRVDTIIERLNRRGLRTGTVLSKEYLYGVFGGRATYRWEPAPIIPVSGHAPDLFTMRAALDMLDDLDPHLMFVNLGDIDRFGHVDLTGGSLKALRRVALAGTDRLVGRFVDRLKKTERWERSMVVVLADHSMDWSTPGNLISLQPVLAADPFLAGRFVIADNGGADLVYWTGPASQRSQAVARIRRHAAGVPGVLASYDRRTKGLRLGPEAGDVVVYCRAGWRFSDPDPTSNPIPGNHGHPATRAIPFFISGGHPVVPRRRVSSAHARTVDVAPTVARFFGLRRPRRGWDGRSRL</sequence>
<dbReference type="InterPro" id="IPR006311">
    <property type="entry name" value="TAT_signal"/>
</dbReference>
<gene>
    <name evidence="1" type="ORF">SAMN05421872_11387</name>
</gene>
<keyword evidence="2" id="KW-1185">Reference proteome</keyword>
<dbReference type="InterPro" id="IPR002591">
    <property type="entry name" value="Phosphodiest/P_Trfase"/>
</dbReference>
<evidence type="ECO:0000313" key="2">
    <source>
        <dbReference type="Proteomes" id="UP000199034"/>
    </source>
</evidence>
<evidence type="ECO:0000313" key="1">
    <source>
        <dbReference type="EMBL" id="SDE00190.1"/>
    </source>
</evidence>
<dbReference type="InterPro" id="IPR017850">
    <property type="entry name" value="Alkaline_phosphatase_core_sf"/>
</dbReference>
<dbReference type="EMBL" id="FMZM01000013">
    <property type="protein sequence ID" value="SDE00190.1"/>
    <property type="molecule type" value="Genomic_DNA"/>
</dbReference>